<dbReference type="Pfam" id="PF17080">
    <property type="entry name" value="SepA"/>
    <property type="match status" value="1"/>
</dbReference>
<keyword evidence="4 9" id="KW-0813">Transport</keyword>
<evidence type="ECO:0000256" key="2">
    <source>
        <dbReference type="ARBA" id="ARBA00006238"/>
    </source>
</evidence>
<evidence type="ECO:0000256" key="6">
    <source>
        <dbReference type="ARBA" id="ARBA00022692"/>
    </source>
</evidence>
<protein>
    <recommendedName>
        <fullName evidence="3 9">Multidrug resistance efflux pump SepA</fullName>
    </recommendedName>
    <alternativeName>
        <fullName evidence="9">Antiseptic resistance protein SepA</fullName>
    </alternativeName>
</protein>
<dbReference type="InterPro" id="IPR031396">
    <property type="entry name" value="SepA"/>
</dbReference>
<proteinExistence type="inferred from homology"/>
<comment type="function">
    <text evidence="9">Involved in multidrug efflux.</text>
</comment>
<sequence>MMKFFKNKFYNLAVTLIVLAIFVLSGAIFLTFLGFGLYGLSRILIFFHLGYFGYNKGFYDNLFYYGSYIVLGYFTLFAVEHLMDYFKKKLPNNPYFQGITFHLISYIVTTVMFYFIVHIHYVYINIQFWVIMLIIGFLFICKEIFYPESENLNNKK</sequence>
<evidence type="ECO:0000313" key="11">
    <source>
        <dbReference type="Proteomes" id="UP000291949"/>
    </source>
</evidence>
<feature type="transmembrane region" description="Helical" evidence="9">
    <location>
        <begin position="62"/>
        <end position="83"/>
    </location>
</feature>
<dbReference type="Proteomes" id="UP000291949">
    <property type="component" value="Unassembled WGS sequence"/>
</dbReference>
<keyword evidence="6 9" id="KW-0812">Transmembrane</keyword>
<feature type="transmembrane region" description="Helical" evidence="9">
    <location>
        <begin position="95"/>
        <end position="116"/>
    </location>
</feature>
<accession>A0A7Z8E2S1</accession>
<comment type="similarity">
    <text evidence="2 9">Belongs to the multidrug resistance efflux pump SepA family.</text>
</comment>
<name>A0A7Z8E2S1_STACP</name>
<keyword evidence="8 9" id="KW-0472">Membrane</keyword>
<evidence type="ECO:0000256" key="1">
    <source>
        <dbReference type="ARBA" id="ARBA00004651"/>
    </source>
</evidence>
<keyword evidence="5" id="KW-1003">Cell membrane</keyword>
<dbReference type="GO" id="GO:0005886">
    <property type="term" value="C:plasma membrane"/>
    <property type="evidence" value="ECO:0007669"/>
    <property type="project" value="UniProtKB-SubCell"/>
</dbReference>
<evidence type="ECO:0000256" key="4">
    <source>
        <dbReference type="ARBA" id="ARBA00022448"/>
    </source>
</evidence>
<comment type="caution">
    <text evidence="10">The sequence shown here is derived from an EMBL/GenBank/DDBJ whole genome shotgun (WGS) entry which is preliminary data.</text>
</comment>
<evidence type="ECO:0000256" key="8">
    <source>
        <dbReference type="ARBA" id="ARBA00023136"/>
    </source>
</evidence>
<evidence type="ECO:0000256" key="9">
    <source>
        <dbReference type="RuleBase" id="RU362138"/>
    </source>
</evidence>
<reference evidence="10 11" key="1">
    <citation type="journal article" date="2019" name="Sci. Transl. Med.">
        <title>Quorum sensing between bacterial species on the skin protects against epidermal injury in atopic dermatitis.</title>
        <authorList>
            <person name="Williams M.R."/>
        </authorList>
    </citation>
    <scope>NUCLEOTIDE SEQUENCE [LARGE SCALE GENOMIC DNA]</scope>
    <source>
        <strain evidence="10 11">H8</strain>
    </source>
</reference>
<feature type="transmembrane region" description="Helical" evidence="9">
    <location>
        <begin position="12"/>
        <end position="38"/>
    </location>
</feature>
<gene>
    <name evidence="9" type="primary">sepA</name>
    <name evidence="10" type="ORF">EQ811_06130</name>
</gene>
<comment type="subcellular location">
    <subcellularLocation>
        <location evidence="1 9">Cell membrane</location>
        <topology evidence="1 9">Multi-pass membrane protein</topology>
    </subcellularLocation>
</comment>
<dbReference type="EMBL" id="SCHC01000002">
    <property type="protein sequence ID" value="TBW76441.1"/>
    <property type="molecule type" value="Genomic_DNA"/>
</dbReference>
<evidence type="ECO:0000256" key="7">
    <source>
        <dbReference type="ARBA" id="ARBA00022989"/>
    </source>
</evidence>
<evidence type="ECO:0000313" key="10">
    <source>
        <dbReference type="EMBL" id="TBW76441.1"/>
    </source>
</evidence>
<organism evidence="10 11">
    <name type="scientific">Staphylococcus capitis</name>
    <dbReference type="NCBI Taxonomy" id="29388"/>
    <lineage>
        <taxon>Bacteria</taxon>
        <taxon>Bacillati</taxon>
        <taxon>Bacillota</taxon>
        <taxon>Bacilli</taxon>
        <taxon>Bacillales</taxon>
        <taxon>Staphylococcaceae</taxon>
        <taxon>Staphylococcus</taxon>
    </lineage>
</organism>
<keyword evidence="7 9" id="KW-1133">Transmembrane helix</keyword>
<feature type="transmembrane region" description="Helical" evidence="9">
    <location>
        <begin position="122"/>
        <end position="141"/>
    </location>
</feature>
<evidence type="ECO:0000256" key="5">
    <source>
        <dbReference type="ARBA" id="ARBA00022475"/>
    </source>
</evidence>
<evidence type="ECO:0000256" key="3">
    <source>
        <dbReference type="ARBA" id="ARBA00016025"/>
    </source>
</evidence>
<dbReference type="AlphaFoldDB" id="A0A7Z8E2S1"/>